<keyword evidence="3" id="KW-1185">Reference proteome</keyword>
<dbReference type="Proteomes" id="UP000053732">
    <property type="component" value="Unassembled WGS sequence"/>
</dbReference>
<accession>A0A0G4PY30</accession>
<proteinExistence type="predicted"/>
<dbReference type="EMBL" id="HG793231">
    <property type="protein sequence ID" value="CRL31266.1"/>
    <property type="molecule type" value="Genomic_DNA"/>
</dbReference>
<evidence type="ECO:0000313" key="2">
    <source>
        <dbReference type="EMBL" id="CRL31266.1"/>
    </source>
</evidence>
<protein>
    <submittedName>
        <fullName evidence="2">Str. FM013</fullName>
    </submittedName>
</protein>
<evidence type="ECO:0000313" key="3">
    <source>
        <dbReference type="Proteomes" id="UP000053732"/>
    </source>
</evidence>
<dbReference type="AlphaFoldDB" id="A0A0G4PY30"/>
<dbReference type="STRING" id="1429867.A0A0G4PY30"/>
<reference evidence="2 3" key="1">
    <citation type="journal article" date="2014" name="Nat. Commun.">
        <title>Multiple recent horizontal transfers of a large genomic region in cheese making fungi.</title>
        <authorList>
            <person name="Cheeseman K."/>
            <person name="Ropars J."/>
            <person name="Renault P."/>
            <person name="Dupont J."/>
            <person name="Gouzy J."/>
            <person name="Branca A."/>
            <person name="Abraham A.L."/>
            <person name="Ceppi M."/>
            <person name="Conseiller E."/>
            <person name="Debuchy R."/>
            <person name="Malagnac F."/>
            <person name="Goarin A."/>
            <person name="Silar P."/>
            <person name="Lacoste S."/>
            <person name="Sallet E."/>
            <person name="Bensimon A."/>
            <person name="Giraud T."/>
            <person name="Brygoo Y."/>
        </authorList>
    </citation>
    <scope>NUCLEOTIDE SEQUENCE [LARGE SCALE GENOMIC DNA]</scope>
    <source>
        <strain evidence="3">FM 013</strain>
    </source>
</reference>
<gene>
    <name evidence="2" type="ORF">PCAMFM013_S100g000004</name>
</gene>
<sequence>MGALRDICGIRFAALCPGAVLTPIFEPEWNKKVTEDDVTLSPHECAEVLLRVLQEPQWGNGNIVETQKVGSKDSFEIDVRDVHMEALYPKLFGRPSERSKRNLLASSLAIGARAFSQPYTPQPPPYRPTELPHTAT</sequence>
<organism evidence="2 3">
    <name type="scientific">Penicillium camemberti (strain FM 013)</name>
    <dbReference type="NCBI Taxonomy" id="1429867"/>
    <lineage>
        <taxon>Eukaryota</taxon>
        <taxon>Fungi</taxon>
        <taxon>Dikarya</taxon>
        <taxon>Ascomycota</taxon>
        <taxon>Pezizomycotina</taxon>
        <taxon>Eurotiomycetes</taxon>
        <taxon>Eurotiomycetidae</taxon>
        <taxon>Eurotiales</taxon>
        <taxon>Aspergillaceae</taxon>
        <taxon>Penicillium</taxon>
    </lineage>
</organism>
<evidence type="ECO:0000256" key="1">
    <source>
        <dbReference type="SAM" id="MobiDB-lite"/>
    </source>
</evidence>
<feature type="region of interest" description="Disordered" evidence="1">
    <location>
        <begin position="115"/>
        <end position="136"/>
    </location>
</feature>
<name>A0A0G4PY30_PENC3</name>